<dbReference type="Gene3D" id="2.130.10.10">
    <property type="entry name" value="YVTN repeat-like/Quinoprotein amine dehydrogenase"/>
    <property type="match status" value="1"/>
</dbReference>
<proteinExistence type="predicted"/>
<reference evidence="1 2" key="1">
    <citation type="submission" date="2019-03" db="EMBL/GenBank/DDBJ databases">
        <title>Metabolic potential of uncultured bacteria and archaea associated with petroleum seepage in deep-sea sediments.</title>
        <authorList>
            <person name="Dong X."/>
            <person name="Hubert C."/>
        </authorList>
    </citation>
    <scope>NUCLEOTIDE SEQUENCE [LARGE SCALE GENOMIC DNA]</scope>
    <source>
        <strain evidence="1">E44_bin18</strain>
    </source>
</reference>
<comment type="caution">
    <text evidence="1">The sequence shown here is derived from an EMBL/GenBank/DDBJ whole genome shotgun (WGS) entry which is preliminary data.</text>
</comment>
<evidence type="ECO:0008006" key="3">
    <source>
        <dbReference type="Google" id="ProtNLM"/>
    </source>
</evidence>
<evidence type="ECO:0000313" key="2">
    <source>
        <dbReference type="Proteomes" id="UP000315525"/>
    </source>
</evidence>
<dbReference type="SUPFAM" id="SSF50998">
    <property type="entry name" value="Quinoprotein alcohol dehydrogenase-like"/>
    <property type="match status" value="1"/>
</dbReference>
<organism evidence="1 2">
    <name type="scientific">candidate division TA06 bacterium</name>
    <dbReference type="NCBI Taxonomy" id="2250710"/>
    <lineage>
        <taxon>Bacteria</taxon>
        <taxon>Bacteria division TA06</taxon>
    </lineage>
</organism>
<dbReference type="InterPro" id="IPR015943">
    <property type="entry name" value="WD40/YVTN_repeat-like_dom_sf"/>
</dbReference>
<dbReference type="EMBL" id="SOJN01000110">
    <property type="protein sequence ID" value="TET44760.1"/>
    <property type="molecule type" value="Genomic_DNA"/>
</dbReference>
<evidence type="ECO:0000313" key="1">
    <source>
        <dbReference type="EMBL" id="TET44760.1"/>
    </source>
</evidence>
<dbReference type="Proteomes" id="UP000315525">
    <property type="component" value="Unassembled WGS sequence"/>
</dbReference>
<protein>
    <recommendedName>
        <fullName evidence="3">WD40 repeat domain-containing protein</fullName>
    </recommendedName>
</protein>
<gene>
    <name evidence="1" type="ORF">E3J62_09480</name>
</gene>
<name>A0A523UQF8_UNCT6</name>
<dbReference type="AlphaFoldDB" id="A0A523UQF8"/>
<dbReference type="InterPro" id="IPR011047">
    <property type="entry name" value="Quinoprotein_ADH-like_sf"/>
</dbReference>
<accession>A0A523UQF8</accession>
<sequence length="422" mass="47749">MPKGQKVVLVIGVLGLFLTDVGLLAHAEDIQKKQEKINVRLVWKRAYAGKLIPDRKTFPPPEIQAEIESESTSEVGRRFLINALREQVAKHDRLVFFESGKIMDVKEEGYGFVYFSPNGEYIGFGSGKKGMTDEEFAQADPFAGLMSQLVLMTKEGEFLWRKTLVPNRVNMLESGEVALARCGEFPVSPCPLSKIYGRRGELILDFRNKQKSTLMADPKEKPIFPHWEKATKTLWLFAAEGKVVLRTSANEFSDPSTVFYTERVILSDDGDYVFLYGRKSGQRSPIPGIQFLMDKKGEIIRKFSFDHPKDFDFSPNGDFLAVIDNGKSLDFIESSTGRTLWQNPKKNKGNRLWSVAVSENGEFILLNGRLRAEKKWSGLLLSKKGEIIWRERLGLADVFIARDGSFFFIAAGDSLHCYAIDY</sequence>